<evidence type="ECO:0000313" key="2">
    <source>
        <dbReference type="EMBL" id="KKM93159.1"/>
    </source>
</evidence>
<feature type="compositionally biased region" description="Basic and acidic residues" evidence="1">
    <location>
        <begin position="1"/>
        <end position="12"/>
    </location>
</feature>
<dbReference type="AlphaFoldDB" id="A0A0F9LDU4"/>
<name>A0A0F9LDU4_9ZZZZ</name>
<sequence>MGFLQRDKKSLEELQEEDESLTTEKSIAEKRAVIKKINQEYGEGGVKAFSDNGKASGFNFARAIQWLKSH</sequence>
<reference evidence="2" key="1">
    <citation type="journal article" date="2015" name="Nature">
        <title>Complex archaea that bridge the gap between prokaryotes and eukaryotes.</title>
        <authorList>
            <person name="Spang A."/>
            <person name="Saw J.H."/>
            <person name="Jorgensen S.L."/>
            <person name="Zaremba-Niedzwiedzka K."/>
            <person name="Martijn J."/>
            <person name="Lind A.E."/>
            <person name="van Eijk R."/>
            <person name="Schleper C."/>
            <person name="Guy L."/>
            <person name="Ettema T.J."/>
        </authorList>
    </citation>
    <scope>NUCLEOTIDE SEQUENCE</scope>
</reference>
<organism evidence="2">
    <name type="scientific">marine sediment metagenome</name>
    <dbReference type="NCBI Taxonomy" id="412755"/>
    <lineage>
        <taxon>unclassified sequences</taxon>
        <taxon>metagenomes</taxon>
        <taxon>ecological metagenomes</taxon>
    </lineage>
</organism>
<proteinExistence type="predicted"/>
<gene>
    <name evidence="2" type="ORF">LCGC14_1211230</name>
</gene>
<comment type="caution">
    <text evidence="2">The sequence shown here is derived from an EMBL/GenBank/DDBJ whole genome shotgun (WGS) entry which is preliminary data.</text>
</comment>
<dbReference type="EMBL" id="LAZR01006304">
    <property type="protein sequence ID" value="KKM93159.1"/>
    <property type="molecule type" value="Genomic_DNA"/>
</dbReference>
<feature type="region of interest" description="Disordered" evidence="1">
    <location>
        <begin position="1"/>
        <end position="22"/>
    </location>
</feature>
<protein>
    <submittedName>
        <fullName evidence="2">Uncharacterized protein</fullName>
    </submittedName>
</protein>
<evidence type="ECO:0000256" key="1">
    <source>
        <dbReference type="SAM" id="MobiDB-lite"/>
    </source>
</evidence>
<accession>A0A0F9LDU4</accession>